<name>A0A5C3NF13_9AGAM</name>
<organism evidence="2 3">
    <name type="scientific">Heliocybe sulcata</name>
    <dbReference type="NCBI Taxonomy" id="5364"/>
    <lineage>
        <taxon>Eukaryota</taxon>
        <taxon>Fungi</taxon>
        <taxon>Dikarya</taxon>
        <taxon>Basidiomycota</taxon>
        <taxon>Agaricomycotina</taxon>
        <taxon>Agaricomycetes</taxon>
        <taxon>Gloeophyllales</taxon>
        <taxon>Gloeophyllaceae</taxon>
        <taxon>Heliocybe</taxon>
    </lineage>
</organism>
<dbReference type="Pfam" id="PF12937">
    <property type="entry name" value="F-box-like"/>
    <property type="match status" value="1"/>
</dbReference>
<proteinExistence type="predicted"/>
<sequence>MVLQNIRDEIERLSNIDIEPQQRPKLLRASKSAREAHAHALYLHNSRALPNRLPPEILGEILRAFRGNDYSYSLLPLTHVCRHWREVAIGDPRLWCKPTHSNPALVAEMIKRNKGTGLYFDIISNRNSMFKGALPRKGKHWNKALRVQFHNLERAVSIKLDVNPWTMKSWQLTNLRKPAPLLESLHIYDAEFLQSDADMAKLFQGHAPRLRRLVLHKCGMLCTPSLFQNLRSLNMEMTSGTCSRLLTLLHSVPLLERLTIHRLELTYSQGEMLGVVRHRPEVIHLPHLRKLSILESSLDACVHMITHLRASQPVCVALEKVVHDVRTDHLPLAVQAIDSLITANSAMLPSCASVHVNFNVSLSMWDDSRTLHSMLDILPGLRLHSSKTWYRHLSLSNLRGLRITLSNDSWCLTDIPEMLAPMGQVETLHLYNGFAMKMIPLLATEQRRQLSGHPGLFPKLTCLKTSEKLDDVPEREKILENLLDYVRERYEAGAPIRQLGVHAAAFPGMDIEAMFRDFVPRLIIL</sequence>
<protein>
    <recommendedName>
        <fullName evidence="1">F-box domain-containing protein</fullName>
    </recommendedName>
</protein>
<reference evidence="2 3" key="1">
    <citation type="journal article" date="2019" name="Nat. Ecol. Evol.">
        <title>Megaphylogeny resolves global patterns of mushroom evolution.</title>
        <authorList>
            <person name="Varga T."/>
            <person name="Krizsan K."/>
            <person name="Foldi C."/>
            <person name="Dima B."/>
            <person name="Sanchez-Garcia M."/>
            <person name="Sanchez-Ramirez S."/>
            <person name="Szollosi G.J."/>
            <person name="Szarkandi J.G."/>
            <person name="Papp V."/>
            <person name="Albert L."/>
            <person name="Andreopoulos W."/>
            <person name="Angelini C."/>
            <person name="Antonin V."/>
            <person name="Barry K.W."/>
            <person name="Bougher N.L."/>
            <person name="Buchanan P."/>
            <person name="Buyck B."/>
            <person name="Bense V."/>
            <person name="Catcheside P."/>
            <person name="Chovatia M."/>
            <person name="Cooper J."/>
            <person name="Damon W."/>
            <person name="Desjardin D."/>
            <person name="Finy P."/>
            <person name="Geml J."/>
            <person name="Haridas S."/>
            <person name="Hughes K."/>
            <person name="Justo A."/>
            <person name="Karasinski D."/>
            <person name="Kautmanova I."/>
            <person name="Kiss B."/>
            <person name="Kocsube S."/>
            <person name="Kotiranta H."/>
            <person name="LaButti K.M."/>
            <person name="Lechner B.E."/>
            <person name="Liimatainen K."/>
            <person name="Lipzen A."/>
            <person name="Lukacs Z."/>
            <person name="Mihaltcheva S."/>
            <person name="Morgado L.N."/>
            <person name="Niskanen T."/>
            <person name="Noordeloos M.E."/>
            <person name="Ohm R.A."/>
            <person name="Ortiz-Santana B."/>
            <person name="Ovrebo C."/>
            <person name="Racz N."/>
            <person name="Riley R."/>
            <person name="Savchenko A."/>
            <person name="Shiryaev A."/>
            <person name="Soop K."/>
            <person name="Spirin V."/>
            <person name="Szebenyi C."/>
            <person name="Tomsovsky M."/>
            <person name="Tulloss R.E."/>
            <person name="Uehling J."/>
            <person name="Grigoriev I.V."/>
            <person name="Vagvolgyi C."/>
            <person name="Papp T."/>
            <person name="Martin F.M."/>
            <person name="Miettinen O."/>
            <person name="Hibbett D.S."/>
            <person name="Nagy L.G."/>
        </authorList>
    </citation>
    <scope>NUCLEOTIDE SEQUENCE [LARGE SCALE GENOMIC DNA]</scope>
    <source>
        <strain evidence="2 3">OMC1185</strain>
    </source>
</reference>
<dbReference type="Gene3D" id="3.80.10.10">
    <property type="entry name" value="Ribonuclease Inhibitor"/>
    <property type="match status" value="1"/>
</dbReference>
<evidence type="ECO:0000259" key="1">
    <source>
        <dbReference type="Pfam" id="PF12937"/>
    </source>
</evidence>
<evidence type="ECO:0000313" key="2">
    <source>
        <dbReference type="EMBL" id="TFK56334.1"/>
    </source>
</evidence>
<dbReference type="Proteomes" id="UP000305948">
    <property type="component" value="Unassembled WGS sequence"/>
</dbReference>
<dbReference type="SUPFAM" id="SSF52047">
    <property type="entry name" value="RNI-like"/>
    <property type="match status" value="1"/>
</dbReference>
<dbReference type="STRING" id="5364.A0A5C3NF13"/>
<keyword evidence="3" id="KW-1185">Reference proteome</keyword>
<dbReference type="OrthoDB" id="2692326at2759"/>
<feature type="domain" description="F-box" evidence="1">
    <location>
        <begin position="51"/>
        <end position="98"/>
    </location>
</feature>
<evidence type="ECO:0000313" key="3">
    <source>
        <dbReference type="Proteomes" id="UP000305948"/>
    </source>
</evidence>
<dbReference type="SUPFAM" id="SSF81383">
    <property type="entry name" value="F-box domain"/>
    <property type="match status" value="1"/>
</dbReference>
<dbReference type="InterPro" id="IPR001810">
    <property type="entry name" value="F-box_dom"/>
</dbReference>
<dbReference type="InterPro" id="IPR032675">
    <property type="entry name" value="LRR_dom_sf"/>
</dbReference>
<gene>
    <name evidence="2" type="ORF">OE88DRAFT_1721588</name>
</gene>
<dbReference type="EMBL" id="ML213503">
    <property type="protein sequence ID" value="TFK56334.1"/>
    <property type="molecule type" value="Genomic_DNA"/>
</dbReference>
<dbReference type="InterPro" id="IPR036047">
    <property type="entry name" value="F-box-like_dom_sf"/>
</dbReference>
<dbReference type="AlphaFoldDB" id="A0A5C3NF13"/>
<dbReference type="Gene3D" id="1.20.1280.50">
    <property type="match status" value="1"/>
</dbReference>
<accession>A0A5C3NF13</accession>